<organism evidence="2 3">
    <name type="scientific">Candidatus Lokiarchaeum ossiferum</name>
    <dbReference type="NCBI Taxonomy" id="2951803"/>
    <lineage>
        <taxon>Archaea</taxon>
        <taxon>Promethearchaeati</taxon>
        <taxon>Promethearchaeota</taxon>
        <taxon>Promethearchaeia</taxon>
        <taxon>Promethearchaeales</taxon>
        <taxon>Promethearchaeaceae</taxon>
        <taxon>Candidatus Lokiarchaeum</taxon>
    </lineage>
</organism>
<comment type="similarity">
    <text evidence="1">Belongs to the eIF-2B alpha/beta/delta subunits family.</text>
</comment>
<dbReference type="Pfam" id="PF01008">
    <property type="entry name" value="IF-2B"/>
    <property type="match status" value="1"/>
</dbReference>
<dbReference type="GO" id="GO:0043917">
    <property type="term" value="F:ribose 1,5-bisphosphate isomerase activity"/>
    <property type="evidence" value="ECO:0007669"/>
    <property type="project" value="UniProtKB-EC"/>
</dbReference>
<dbReference type="InterPro" id="IPR027363">
    <property type="entry name" value="M1Pi_N"/>
</dbReference>
<evidence type="ECO:0000256" key="1">
    <source>
        <dbReference type="RuleBase" id="RU003814"/>
    </source>
</evidence>
<dbReference type="Gene3D" id="1.20.120.420">
    <property type="entry name" value="translation initiation factor eif-2b, domain 1"/>
    <property type="match status" value="1"/>
</dbReference>
<proteinExistence type="inferred from homology"/>
<dbReference type="PANTHER" id="PTHR43475">
    <property type="entry name" value="METHYLTHIORIBOSE-1-PHOSPHATE ISOMERASE"/>
    <property type="match status" value="1"/>
</dbReference>
<dbReference type="Gene3D" id="3.40.50.10470">
    <property type="entry name" value="Translation initiation factor eif-2b, domain 2"/>
    <property type="match status" value="1"/>
</dbReference>
<dbReference type="SUPFAM" id="SSF100950">
    <property type="entry name" value="NagB/RpiA/CoA transferase-like"/>
    <property type="match status" value="1"/>
</dbReference>
<dbReference type="InterPro" id="IPR000649">
    <property type="entry name" value="IF-2B-related"/>
</dbReference>
<dbReference type="EMBL" id="CP104013">
    <property type="protein sequence ID" value="UYP47356.1"/>
    <property type="molecule type" value="Genomic_DNA"/>
</dbReference>
<keyword evidence="3" id="KW-1185">Reference proteome</keyword>
<dbReference type="EC" id="5.3.1.29" evidence="2"/>
<reference evidence="2" key="1">
    <citation type="submission" date="2022-09" db="EMBL/GenBank/DDBJ databases">
        <title>Actin cytoskeleton and complex cell architecture in an #Asgard archaeon.</title>
        <authorList>
            <person name="Ponce Toledo R.I."/>
            <person name="Schleper C."/>
            <person name="Rodrigues Oliveira T."/>
            <person name="Wollweber F."/>
            <person name="Xu J."/>
            <person name="Rittmann S."/>
            <person name="Klingl A."/>
            <person name="Pilhofer M."/>
        </authorList>
    </citation>
    <scope>NUCLEOTIDE SEQUENCE</scope>
    <source>
        <strain evidence="2">B-35</strain>
    </source>
</reference>
<protein>
    <submittedName>
        <fullName evidence="2">Ribose 1,5-bisphosphate isomerase</fullName>
        <ecNumber evidence="2">5.3.1.29</ecNumber>
    </submittedName>
</protein>
<sequence length="329" mass="37493">MKELKKAASKIRALEVQGATNIALFAVNQMVQFAQRNAHLSKPDLWNYLVKAEEIFAKSRSTEPAMRNGLMYILGKLRHDYEQGIDYDMAKMVEIYGSEYEKILKVAKRRIAKYGARLIPDNLDEPYVVQTHCHSSIVEAILIEAHRQGKNFKVISTETRPFYQGRITSKKLSNAGIEVIQVVDSAMRWAANNMGTDLMIIGADAVTSEGTVLNKIGSRLLALVAKEEHIPFYIATPLLKYNPDTAFGNYEKIEMRDTVEIWKDWEQKPENIHILNPAFETVNRLYISGVISEAGIFPSGQVHNNFQLVYPFLHEAYHLVEHQDECDDF</sequence>
<evidence type="ECO:0000313" key="3">
    <source>
        <dbReference type="Proteomes" id="UP001208689"/>
    </source>
</evidence>
<evidence type="ECO:0000313" key="2">
    <source>
        <dbReference type="EMBL" id="UYP47356.1"/>
    </source>
</evidence>
<gene>
    <name evidence="2" type="ORF">NEF87_003641</name>
</gene>
<dbReference type="InterPro" id="IPR037171">
    <property type="entry name" value="NagB/RpiA_transferase-like"/>
</dbReference>
<accession>A0ABY6HXR0</accession>
<name>A0ABY6HXR0_9ARCH</name>
<dbReference type="Proteomes" id="UP001208689">
    <property type="component" value="Chromosome"/>
</dbReference>
<keyword evidence="2" id="KW-0413">Isomerase</keyword>
<dbReference type="InterPro" id="IPR042529">
    <property type="entry name" value="IF_2B-like_C"/>
</dbReference>
<dbReference type="PANTHER" id="PTHR43475:SF2">
    <property type="entry name" value="RIBOSE 1,5-BISPHOSPHATE ISOMERASE"/>
    <property type="match status" value="1"/>
</dbReference>